<comment type="function">
    <text evidence="5">Catalyzes the decarboxylation of oxaloacetate coupled to Na(+) translocation.</text>
</comment>
<reference evidence="6 7" key="1">
    <citation type="journal article" date="2016" name="Nat. Commun.">
        <title>Thousands of microbial genomes shed light on interconnected biogeochemical processes in an aquifer system.</title>
        <authorList>
            <person name="Anantharaman K."/>
            <person name="Brown C.T."/>
            <person name="Hug L.A."/>
            <person name="Sharon I."/>
            <person name="Castelle C.J."/>
            <person name="Probst A.J."/>
            <person name="Thomas B.C."/>
            <person name="Singh A."/>
            <person name="Wilkins M.J."/>
            <person name="Karaoz U."/>
            <person name="Brodie E.L."/>
            <person name="Williams K.H."/>
            <person name="Hubbard S.S."/>
            <person name="Banfield J.F."/>
        </authorList>
    </citation>
    <scope>NUCLEOTIDE SEQUENCE [LARGE SCALE GENOMIC DNA]</scope>
</reference>
<gene>
    <name evidence="6" type="ORF">A2527_13060</name>
</gene>
<comment type="cofactor">
    <cofactor evidence="5">
        <name>Na(+)</name>
        <dbReference type="ChEBI" id="CHEBI:29101"/>
    </cofactor>
</comment>
<evidence type="ECO:0000256" key="1">
    <source>
        <dbReference type="ARBA" id="ARBA00022475"/>
    </source>
</evidence>
<accession>A0A1F6GG49</accession>
<evidence type="ECO:0000256" key="4">
    <source>
        <dbReference type="ARBA" id="ARBA00023136"/>
    </source>
</evidence>
<dbReference type="GO" id="GO:0015451">
    <property type="term" value="F:decarboxylation-driven active transmembrane transporter activity"/>
    <property type="evidence" value="ECO:0007669"/>
    <property type="project" value="UniProtKB-EC"/>
</dbReference>
<keyword evidence="5" id="KW-0739">Sodium transport</keyword>
<organism evidence="6 7">
    <name type="scientific">Candidatus Lambdaproteobacteria bacterium RIFOXYD2_FULL_50_16</name>
    <dbReference type="NCBI Taxonomy" id="1817772"/>
    <lineage>
        <taxon>Bacteria</taxon>
        <taxon>Pseudomonadati</taxon>
        <taxon>Pseudomonadota</taxon>
        <taxon>Candidatus Lambdaproteobacteria</taxon>
    </lineage>
</organism>
<keyword evidence="5" id="KW-0915">Sodium</keyword>
<evidence type="ECO:0000313" key="7">
    <source>
        <dbReference type="Proteomes" id="UP000178449"/>
    </source>
</evidence>
<dbReference type="InterPro" id="IPR005899">
    <property type="entry name" value="Na_pump_deCOase"/>
</dbReference>
<dbReference type="NCBIfam" id="TIGR01195">
    <property type="entry name" value="oadG_fam"/>
    <property type="match status" value="1"/>
</dbReference>
<dbReference type="GO" id="GO:0036376">
    <property type="term" value="P:sodium ion export across plasma membrane"/>
    <property type="evidence" value="ECO:0007669"/>
    <property type="project" value="InterPro"/>
</dbReference>
<dbReference type="AlphaFoldDB" id="A0A1F6GG49"/>
<evidence type="ECO:0000313" key="6">
    <source>
        <dbReference type="EMBL" id="OGG97079.1"/>
    </source>
</evidence>
<keyword evidence="3 5" id="KW-1133">Transmembrane helix</keyword>
<protein>
    <recommendedName>
        <fullName evidence="5">Oxaloacetate decarboxylase gamma chain</fullName>
        <ecNumber evidence="5">7.2.4.2</ecNumber>
    </recommendedName>
</protein>
<dbReference type="Pfam" id="PF04277">
    <property type="entry name" value="OAD_gamma"/>
    <property type="match status" value="1"/>
</dbReference>
<evidence type="ECO:0000256" key="2">
    <source>
        <dbReference type="ARBA" id="ARBA00022692"/>
    </source>
</evidence>
<evidence type="ECO:0000256" key="5">
    <source>
        <dbReference type="RuleBase" id="RU004278"/>
    </source>
</evidence>
<dbReference type="GO" id="GO:0005886">
    <property type="term" value="C:plasma membrane"/>
    <property type="evidence" value="ECO:0007669"/>
    <property type="project" value="UniProtKB-SubCell"/>
</dbReference>
<dbReference type="Proteomes" id="UP000178449">
    <property type="component" value="Unassembled WGS sequence"/>
</dbReference>
<name>A0A1F6GG49_9PROT</name>
<comment type="similarity">
    <text evidence="5">Belongs to the OadG family.</text>
</comment>
<dbReference type="EMBL" id="MFNE01000005">
    <property type="protein sequence ID" value="OGG97079.1"/>
    <property type="molecule type" value="Genomic_DNA"/>
</dbReference>
<keyword evidence="1" id="KW-1003">Cell membrane</keyword>
<keyword evidence="2 5" id="KW-0812">Transmembrane</keyword>
<proteinExistence type="inferred from homology"/>
<keyword evidence="4 5" id="KW-0472">Membrane</keyword>
<dbReference type="STRING" id="1817772.A2527_13060"/>
<evidence type="ECO:0000256" key="3">
    <source>
        <dbReference type="ARBA" id="ARBA00022989"/>
    </source>
</evidence>
<sequence length="81" mass="8853">MEQLLIEGLKLMIIGMGTVFIFLGLMVYVINLVAKLTAKYAEQELAEIALKKKDKRPGKKMAPPAAVISAAVAAYESDEKK</sequence>
<comment type="caution">
    <text evidence="6">The sequence shown here is derived from an EMBL/GenBank/DDBJ whole genome shotgun (WGS) entry which is preliminary data.</text>
</comment>
<feature type="transmembrane region" description="Helical" evidence="5">
    <location>
        <begin position="12"/>
        <end position="34"/>
    </location>
</feature>
<dbReference type="GO" id="GO:0015081">
    <property type="term" value="F:sodium ion transmembrane transporter activity"/>
    <property type="evidence" value="ECO:0007669"/>
    <property type="project" value="InterPro"/>
</dbReference>
<comment type="catalytic activity">
    <reaction evidence="5">
        <text>oxaloacetate + 2 Na(+)(in) + H(+) = pyruvate + 2 Na(+)(out) + CO2</text>
        <dbReference type="Rhea" id="RHEA:57724"/>
        <dbReference type="ChEBI" id="CHEBI:15361"/>
        <dbReference type="ChEBI" id="CHEBI:15378"/>
        <dbReference type="ChEBI" id="CHEBI:16452"/>
        <dbReference type="ChEBI" id="CHEBI:16526"/>
        <dbReference type="ChEBI" id="CHEBI:29101"/>
        <dbReference type="EC" id="7.2.4.2"/>
    </reaction>
</comment>
<dbReference type="EC" id="7.2.4.2" evidence="5"/>
<keyword evidence="5" id="KW-0813">Transport</keyword>
<keyword evidence="5" id="KW-0406">Ion transport</keyword>
<comment type="subcellular location">
    <subcellularLocation>
        <location evidence="5">Cell membrane</location>
        <topology evidence="5">Single-pass membrane protein</topology>
    </subcellularLocation>
</comment>